<dbReference type="GO" id="GO:0008360">
    <property type="term" value="P:regulation of cell shape"/>
    <property type="evidence" value="ECO:0007669"/>
    <property type="project" value="UniProtKB-KW"/>
</dbReference>
<feature type="chain" id="PRO_5038818585" evidence="10">
    <location>
        <begin position="21"/>
        <end position="368"/>
    </location>
</feature>
<keyword evidence="6" id="KW-0961">Cell wall biogenesis/degradation</keyword>
<feature type="active site" description="Proton acceptor" evidence="7">
    <location>
        <position position="59"/>
    </location>
</feature>
<gene>
    <name evidence="12" type="ORF">B0H94_10319</name>
</gene>
<name>A0A2P8HW50_9BACI</name>
<evidence type="ECO:0000259" key="11">
    <source>
        <dbReference type="Pfam" id="PF00768"/>
    </source>
</evidence>
<evidence type="ECO:0000256" key="5">
    <source>
        <dbReference type="ARBA" id="ARBA00022984"/>
    </source>
</evidence>
<evidence type="ECO:0000256" key="10">
    <source>
        <dbReference type="SAM" id="SignalP"/>
    </source>
</evidence>
<dbReference type="GO" id="GO:0006508">
    <property type="term" value="P:proteolysis"/>
    <property type="evidence" value="ECO:0007669"/>
    <property type="project" value="InterPro"/>
</dbReference>
<evidence type="ECO:0000256" key="2">
    <source>
        <dbReference type="ARBA" id="ARBA00022729"/>
    </source>
</evidence>
<dbReference type="Pfam" id="PF00768">
    <property type="entry name" value="Peptidase_S11"/>
    <property type="match status" value="1"/>
</dbReference>
<dbReference type="Proteomes" id="UP000242310">
    <property type="component" value="Unassembled WGS sequence"/>
</dbReference>
<evidence type="ECO:0000256" key="7">
    <source>
        <dbReference type="PIRSR" id="PIRSR618044-1"/>
    </source>
</evidence>
<evidence type="ECO:0000256" key="8">
    <source>
        <dbReference type="PIRSR" id="PIRSR618044-2"/>
    </source>
</evidence>
<keyword evidence="2 10" id="KW-0732">Signal</keyword>
<comment type="caution">
    <text evidence="12">The sequence shown here is derived from an EMBL/GenBank/DDBJ whole genome shotgun (WGS) entry which is preliminary data.</text>
</comment>
<keyword evidence="5" id="KW-0573">Peptidoglycan synthesis</keyword>
<proteinExistence type="inferred from homology"/>
<keyword evidence="3" id="KW-0378">Hydrolase</keyword>
<dbReference type="OrthoDB" id="9791132at2"/>
<evidence type="ECO:0000256" key="6">
    <source>
        <dbReference type="ARBA" id="ARBA00023316"/>
    </source>
</evidence>
<keyword evidence="4" id="KW-0133">Cell shape</keyword>
<keyword evidence="12" id="KW-0121">Carboxypeptidase</keyword>
<dbReference type="PRINTS" id="PR00725">
    <property type="entry name" value="DADACBPTASE1"/>
</dbReference>
<comment type="similarity">
    <text evidence="1 9">Belongs to the peptidase S11 family.</text>
</comment>
<evidence type="ECO:0000256" key="3">
    <source>
        <dbReference type="ARBA" id="ARBA00022801"/>
    </source>
</evidence>
<dbReference type="GO" id="GO:0071555">
    <property type="term" value="P:cell wall organization"/>
    <property type="evidence" value="ECO:0007669"/>
    <property type="project" value="UniProtKB-KW"/>
</dbReference>
<organism evidence="12 13">
    <name type="scientific">Salsuginibacillus halophilus</name>
    <dbReference type="NCBI Taxonomy" id="517424"/>
    <lineage>
        <taxon>Bacteria</taxon>
        <taxon>Bacillati</taxon>
        <taxon>Bacillota</taxon>
        <taxon>Bacilli</taxon>
        <taxon>Bacillales</taxon>
        <taxon>Bacillaceae</taxon>
        <taxon>Salsuginibacillus</taxon>
    </lineage>
</organism>
<evidence type="ECO:0000256" key="4">
    <source>
        <dbReference type="ARBA" id="ARBA00022960"/>
    </source>
</evidence>
<dbReference type="InterPro" id="IPR012338">
    <property type="entry name" value="Beta-lactam/transpept-like"/>
</dbReference>
<keyword evidence="13" id="KW-1185">Reference proteome</keyword>
<evidence type="ECO:0000256" key="1">
    <source>
        <dbReference type="ARBA" id="ARBA00007164"/>
    </source>
</evidence>
<evidence type="ECO:0000256" key="9">
    <source>
        <dbReference type="RuleBase" id="RU004016"/>
    </source>
</evidence>
<dbReference type="PANTHER" id="PTHR21581">
    <property type="entry name" value="D-ALANYL-D-ALANINE CARBOXYPEPTIDASE"/>
    <property type="match status" value="1"/>
</dbReference>
<dbReference type="InterPro" id="IPR001967">
    <property type="entry name" value="Peptidase_S11_N"/>
</dbReference>
<sequence length="368" mass="41038">MKTTALCLLSLLLIYTAVLPAETASAVSAESAVVMEQESGRVLYGKDETKQMRIASITKIMTAVVALEEAEIDDMVQISQNAAGTEGSSLYLEPGDEMKLEDLLYGLMLRSGNDAAVAIAEHAGETLDGFVYLMNKKAEEIGMAGTRFQNPHGLDDHEEHHSTAFDMALLTRYAMNNEEFREISGTTHHSAPNEREAWDHSWKNKNKLLTGLYEHATGGKTGYTKRAKRTLVSTAEKNDTELIAVTLNAPSDWNDHIQMFETAFAAFQPITLAEPGKQPVLSAELQEEAYVHDQVTYPLNAEEQAELTSKFIRFSQRDMAHRGDGSMGRWQFMLDGEVVAEAKVYREEAESPPTFLERINRLLRMLKE</sequence>
<reference evidence="12 13" key="1">
    <citation type="submission" date="2018-03" db="EMBL/GenBank/DDBJ databases">
        <title>Genomic Encyclopedia of Type Strains, Phase III (KMG-III): the genomes of soil and plant-associated and newly described type strains.</title>
        <authorList>
            <person name="Whitman W."/>
        </authorList>
    </citation>
    <scope>NUCLEOTIDE SEQUENCE [LARGE SCALE GENOMIC DNA]</scope>
    <source>
        <strain evidence="12 13">CGMCC 1.07653</strain>
    </source>
</reference>
<dbReference type="PANTHER" id="PTHR21581:SF33">
    <property type="entry name" value="D-ALANYL-D-ALANINE CARBOXYPEPTIDASE DACB"/>
    <property type="match status" value="1"/>
</dbReference>
<evidence type="ECO:0000313" key="13">
    <source>
        <dbReference type="Proteomes" id="UP000242310"/>
    </source>
</evidence>
<protein>
    <submittedName>
        <fullName evidence="12">D-alanyl-D-alanine carboxypeptidase</fullName>
    </submittedName>
</protein>
<dbReference type="Gene3D" id="3.40.710.10">
    <property type="entry name" value="DD-peptidase/beta-lactamase superfamily"/>
    <property type="match status" value="1"/>
</dbReference>
<feature type="domain" description="Peptidase S11 D-alanyl-D-alanine carboxypeptidase A N-terminal" evidence="11">
    <location>
        <begin position="22"/>
        <end position="250"/>
    </location>
</feature>
<feature type="active site" description="Acyl-ester intermediate" evidence="7">
    <location>
        <position position="56"/>
    </location>
</feature>
<dbReference type="GO" id="GO:0009002">
    <property type="term" value="F:serine-type D-Ala-D-Ala carboxypeptidase activity"/>
    <property type="evidence" value="ECO:0007669"/>
    <property type="project" value="InterPro"/>
</dbReference>
<evidence type="ECO:0000313" key="12">
    <source>
        <dbReference type="EMBL" id="PSL50408.1"/>
    </source>
</evidence>
<feature type="active site" evidence="7">
    <location>
        <position position="111"/>
    </location>
</feature>
<dbReference type="RefSeq" id="WP_106587745.1">
    <property type="nucleotide sequence ID" value="NZ_PYAV01000003.1"/>
</dbReference>
<dbReference type="AlphaFoldDB" id="A0A2P8HW50"/>
<feature type="signal peptide" evidence="10">
    <location>
        <begin position="1"/>
        <end position="20"/>
    </location>
</feature>
<accession>A0A2P8HW50</accession>
<feature type="binding site" evidence="8">
    <location>
        <position position="220"/>
    </location>
    <ligand>
        <name>substrate</name>
    </ligand>
</feature>
<dbReference type="SUPFAM" id="SSF56601">
    <property type="entry name" value="beta-lactamase/transpeptidase-like"/>
    <property type="match status" value="1"/>
</dbReference>
<keyword evidence="12" id="KW-0645">Protease</keyword>
<dbReference type="EMBL" id="PYAV01000003">
    <property type="protein sequence ID" value="PSL50408.1"/>
    <property type="molecule type" value="Genomic_DNA"/>
</dbReference>
<dbReference type="InterPro" id="IPR018044">
    <property type="entry name" value="Peptidase_S11"/>
</dbReference>
<dbReference type="GO" id="GO:0009252">
    <property type="term" value="P:peptidoglycan biosynthetic process"/>
    <property type="evidence" value="ECO:0007669"/>
    <property type="project" value="UniProtKB-KW"/>
</dbReference>